<evidence type="ECO:0000256" key="1">
    <source>
        <dbReference type="ARBA" id="ARBA00023002"/>
    </source>
</evidence>
<evidence type="ECO:0000313" key="5">
    <source>
        <dbReference type="Proteomes" id="UP000272706"/>
    </source>
</evidence>
<keyword evidence="5" id="KW-1185">Reference proteome</keyword>
<dbReference type="SUPFAM" id="SSF51735">
    <property type="entry name" value="NAD(P)-binding Rossmann-fold domains"/>
    <property type="match status" value="1"/>
</dbReference>
<dbReference type="EMBL" id="QZWZ01000025">
    <property type="protein sequence ID" value="RJT32707.1"/>
    <property type="molecule type" value="Genomic_DNA"/>
</dbReference>
<protein>
    <submittedName>
        <fullName evidence="4">Gfo/Idh/MocA family oxidoreductase</fullName>
    </submittedName>
</protein>
<dbReference type="PANTHER" id="PTHR43818">
    <property type="entry name" value="BCDNA.GH03377"/>
    <property type="match status" value="1"/>
</dbReference>
<dbReference type="PANTHER" id="PTHR43818:SF11">
    <property type="entry name" value="BCDNA.GH03377"/>
    <property type="match status" value="1"/>
</dbReference>
<dbReference type="AlphaFoldDB" id="A0A3A5KED5"/>
<dbReference type="GO" id="GO:0000166">
    <property type="term" value="F:nucleotide binding"/>
    <property type="evidence" value="ECO:0007669"/>
    <property type="project" value="InterPro"/>
</dbReference>
<proteinExistence type="predicted"/>
<organism evidence="4 5">
    <name type="scientific">Mesorhizobium waimense</name>
    <dbReference type="NCBI Taxonomy" id="1300307"/>
    <lineage>
        <taxon>Bacteria</taxon>
        <taxon>Pseudomonadati</taxon>
        <taxon>Pseudomonadota</taxon>
        <taxon>Alphaproteobacteria</taxon>
        <taxon>Hyphomicrobiales</taxon>
        <taxon>Phyllobacteriaceae</taxon>
        <taxon>Mesorhizobium</taxon>
    </lineage>
</organism>
<feature type="domain" description="Gfo/Idh/MocA-like oxidoreductase N-terminal" evidence="2">
    <location>
        <begin position="35"/>
        <end position="154"/>
    </location>
</feature>
<reference evidence="4 5" key="1">
    <citation type="submission" date="2018-09" db="EMBL/GenBank/DDBJ databases">
        <title>Mesorhizobium carmichaelinearum sp. nov. isolated from Carmichaelinea spp. root nodules in New Zealand.</title>
        <authorList>
            <person name="De Meyer S.E."/>
        </authorList>
    </citation>
    <scope>NUCLEOTIDE SEQUENCE [LARGE SCALE GENOMIC DNA]</scope>
    <source>
        <strain evidence="4 5">ICMP19557</strain>
    </source>
</reference>
<evidence type="ECO:0000259" key="2">
    <source>
        <dbReference type="Pfam" id="PF01408"/>
    </source>
</evidence>
<evidence type="ECO:0000259" key="3">
    <source>
        <dbReference type="Pfam" id="PF22725"/>
    </source>
</evidence>
<gene>
    <name evidence="4" type="ORF">D3227_26360</name>
</gene>
<dbReference type="InterPro" id="IPR055170">
    <property type="entry name" value="GFO_IDH_MocA-like_dom"/>
</dbReference>
<dbReference type="SUPFAM" id="SSF55347">
    <property type="entry name" value="Glyceraldehyde-3-phosphate dehydrogenase-like, C-terminal domain"/>
    <property type="match status" value="1"/>
</dbReference>
<feature type="domain" description="GFO/IDH/MocA-like oxidoreductase" evidence="3">
    <location>
        <begin position="165"/>
        <end position="279"/>
    </location>
</feature>
<name>A0A3A5KED5_9HYPH</name>
<accession>A0A3A5KED5</accession>
<keyword evidence="1" id="KW-0560">Oxidoreductase</keyword>
<dbReference type="Gene3D" id="3.30.360.10">
    <property type="entry name" value="Dihydrodipicolinate Reductase, domain 2"/>
    <property type="match status" value="1"/>
</dbReference>
<dbReference type="InterPro" id="IPR050463">
    <property type="entry name" value="Gfo/Idh/MocA_oxidrdct_glycsds"/>
</dbReference>
<dbReference type="Gene3D" id="3.40.50.720">
    <property type="entry name" value="NAD(P)-binding Rossmann-like Domain"/>
    <property type="match status" value="1"/>
</dbReference>
<comment type="caution">
    <text evidence="4">The sequence shown here is derived from an EMBL/GenBank/DDBJ whole genome shotgun (WGS) entry which is preliminary data.</text>
</comment>
<dbReference type="InterPro" id="IPR000683">
    <property type="entry name" value="Gfo/Idh/MocA-like_OxRdtase_N"/>
</dbReference>
<dbReference type="Pfam" id="PF01408">
    <property type="entry name" value="GFO_IDH_MocA"/>
    <property type="match status" value="1"/>
</dbReference>
<dbReference type="Pfam" id="PF22725">
    <property type="entry name" value="GFO_IDH_MocA_C3"/>
    <property type="match status" value="1"/>
</dbReference>
<dbReference type="Proteomes" id="UP000272706">
    <property type="component" value="Unassembled WGS sequence"/>
</dbReference>
<dbReference type="GO" id="GO:0016491">
    <property type="term" value="F:oxidoreductase activity"/>
    <property type="evidence" value="ECO:0007669"/>
    <property type="project" value="UniProtKB-KW"/>
</dbReference>
<evidence type="ECO:0000313" key="4">
    <source>
        <dbReference type="EMBL" id="RJT32707.1"/>
    </source>
</evidence>
<dbReference type="InterPro" id="IPR036291">
    <property type="entry name" value="NAD(P)-bd_dom_sf"/>
</dbReference>
<sequence length="380" mass="40708">MGVCCGLLQGREAGLSIPVETEQRPAGHREDEPVRLVLAGCGAVTKLYYAEALSRLQSRGQVAVAGIFDPEAKQAALVQARLPSAKVAASFDGLLAMDADVAIIASPPGYHADQSIQALEAGLHVLCEKPMATSCSEADRTLAAAAANNLLLATGLVRRQFPATRSIKAMLEGGMIGRLRSVSCFEGGSFQWPVASMSYFSFAESGGGVLQDIGTHCLDLLTWWFGEPDEIHYADDAMGGVEANCLVRLRFGGFDAKVRLSRDWARPNLYRLEGERGSISWTVNETETVELALNGSRTTGFVSFTNADGRSRDFVDAFCDQISGLVDAVRNGVPLSVPASAGRNVLDLVEGCYARRKLMDMPWLGPEELLNFAASAGTRQ</sequence>